<keyword evidence="3" id="KW-1185">Reference proteome</keyword>
<feature type="region of interest" description="Disordered" evidence="1">
    <location>
        <begin position="168"/>
        <end position="206"/>
    </location>
</feature>
<evidence type="ECO:0000313" key="2">
    <source>
        <dbReference type="EMBL" id="CCG09728.1"/>
    </source>
</evidence>
<dbReference type="eggNOG" id="COG2960">
    <property type="taxonomic scope" value="Bacteria"/>
</dbReference>
<feature type="region of interest" description="Disordered" evidence="1">
    <location>
        <begin position="34"/>
        <end position="90"/>
    </location>
</feature>
<proteinExistence type="predicted"/>
<dbReference type="KEGG" id="rpm:RSPPHO_03102"/>
<protein>
    <submittedName>
        <fullName evidence="2">Protein containing DUF526</fullName>
    </submittedName>
</protein>
<organism evidence="2 3">
    <name type="scientific">Pararhodospirillum photometricum DSM 122</name>
    <dbReference type="NCBI Taxonomy" id="1150469"/>
    <lineage>
        <taxon>Bacteria</taxon>
        <taxon>Pseudomonadati</taxon>
        <taxon>Pseudomonadota</taxon>
        <taxon>Alphaproteobacteria</taxon>
        <taxon>Rhodospirillales</taxon>
        <taxon>Rhodospirillaceae</taxon>
        <taxon>Pararhodospirillum</taxon>
    </lineage>
</organism>
<dbReference type="InterPro" id="IPR007475">
    <property type="entry name" value="UbiK"/>
</dbReference>
<dbReference type="EMBL" id="HE663493">
    <property type="protein sequence ID" value="CCG09728.1"/>
    <property type="molecule type" value="Genomic_DNA"/>
</dbReference>
<dbReference type="AlphaFoldDB" id="H6SR06"/>
<accession>H6SR06</accession>
<dbReference type="STRING" id="1150469.RSPPHO_03102"/>
<dbReference type="HOGENOM" id="CLU_1331090_0_0_5"/>
<dbReference type="Pfam" id="PF04380">
    <property type="entry name" value="BMFP"/>
    <property type="match status" value="1"/>
</dbReference>
<dbReference type="Proteomes" id="UP000033220">
    <property type="component" value="Chromosome DSM 122"/>
</dbReference>
<gene>
    <name evidence="2" type="ORF">RSPPHO_03102</name>
</gene>
<sequence>MEPMKPAPPVTMIMNRAFLRHGNDLGYSALARSLPSPMPPCRRRVASARAGPHNTDGRRPLVPRPPGLEEPDPAPADRAGSRRMWRNEGMTPSNRLFDDLSRLAGGAAGALGGLRVEVETLVRSRVERLMSEMDLVRREDFEVVEAMVREAREHQEALESRIAELEAQLAQRSGGHPRRGAAAQAHRSAPASEVGKAGDDATPSDV</sequence>
<evidence type="ECO:0000313" key="3">
    <source>
        <dbReference type="Proteomes" id="UP000033220"/>
    </source>
</evidence>
<reference evidence="2 3" key="1">
    <citation type="submission" date="2012-02" db="EMBL/GenBank/DDBJ databases">
        <title>Shotgun genome sequence of Phaeospirillum photometricum DSM 122.</title>
        <authorList>
            <person name="Duquesne K."/>
            <person name="Sturgis J."/>
        </authorList>
    </citation>
    <scope>NUCLEOTIDE SEQUENCE [LARGE SCALE GENOMIC DNA]</scope>
    <source>
        <strain evidence="3">DSM122</strain>
    </source>
</reference>
<evidence type="ECO:0000256" key="1">
    <source>
        <dbReference type="SAM" id="MobiDB-lite"/>
    </source>
</evidence>
<dbReference type="PATRIC" id="fig|1150469.3.peg.3498"/>
<name>H6SR06_PARPM</name>
<feature type="compositionally biased region" description="Low complexity" evidence="1">
    <location>
        <begin position="180"/>
        <end position="191"/>
    </location>
</feature>